<dbReference type="EMBL" id="JAMDMM010000024">
    <property type="protein sequence ID" value="MCY9608346.1"/>
    <property type="molecule type" value="Genomic_DNA"/>
</dbReference>
<sequence>MKKASLLVLTAIVFLMSAVPALAKEKESNSHQELMNIRAFAKLYGYVRFFHPSDENTQIDWKRFAIHGVGKVRSAKTKDELTTTLGELFYPIAPTMNLTKQDKATRLSPPAEAKNLTAWLHIGVGLKAENSIYKSLRLQSDDPSSLKFIIEEFKLTDRVLQAGETVTKQITPDVYAHIPLVLYRNDKGTLGATPKSIHALKQLQKQLASIDVTKAPLDDENVRLADIVITWNVLQHFYPYFDVVKVDWEQTLTKTLEQSLKDSTADQFFQTMRQMLEKTQDGHSLVQHINQSREQAYLPISVQWIEEQVVIANAKEGIDLKPGDIIVNIDGQSATSYFKQLEKYISGTMQFKRWTAAQQFVAGYIGKEAKLTVQRGESKFNICIPFSDRDKVVDEFVRSVSIDKVADEIYYVNTAQVTPDLFKERLNELANAKGVIFDLRGYPTRNEIIHPEMLSYLIDWQITTPKFDIPIFLYPDRDQRNDSYLNLQSAIEPLQPKFKGKIVFLTYGASYSLVEVVMGSVEHYRLGEIVGETTAGVNGNINHINLPGGIDVRWTGMRVLKHDGSQHHLIGIQPTIPVKRTIKELREGRDIYMEKAIEVINAAKSTR</sequence>
<evidence type="ECO:0000313" key="6">
    <source>
        <dbReference type="Proteomes" id="UP001209276"/>
    </source>
</evidence>
<proteinExistence type="predicted"/>
<dbReference type="EMBL" id="CP041405">
    <property type="protein sequence ID" value="QDM45421.1"/>
    <property type="molecule type" value="Genomic_DNA"/>
</dbReference>
<dbReference type="GO" id="GO:0004175">
    <property type="term" value="F:endopeptidase activity"/>
    <property type="evidence" value="ECO:0007669"/>
    <property type="project" value="TreeGrafter"/>
</dbReference>
<evidence type="ECO:0000259" key="2">
    <source>
        <dbReference type="Pfam" id="PF03572"/>
    </source>
</evidence>
<dbReference type="GO" id="GO:0008236">
    <property type="term" value="F:serine-type peptidase activity"/>
    <property type="evidence" value="ECO:0007669"/>
    <property type="project" value="InterPro"/>
</dbReference>
<dbReference type="SUPFAM" id="SSF52096">
    <property type="entry name" value="ClpP/crotonase"/>
    <property type="match status" value="1"/>
</dbReference>
<dbReference type="RefSeq" id="WP_087444003.1">
    <property type="nucleotide sequence ID" value="NZ_CABMNB010000039.1"/>
</dbReference>
<organism evidence="4 5">
    <name type="scientific">Paenibacillus thiaminolyticus</name>
    <name type="common">Bacillus thiaminolyticus</name>
    <dbReference type="NCBI Taxonomy" id="49283"/>
    <lineage>
        <taxon>Bacteria</taxon>
        <taxon>Bacillati</taxon>
        <taxon>Bacillota</taxon>
        <taxon>Bacilli</taxon>
        <taxon>Bacillales</taxon>
        <taxon>Paenibacillaceae</taxon>
        <taxon>Paenibacillus</taxon>
    </lineage>
</organism>
<keyword evidence="1" id="KW-0732">Signal</keyword>
<dbReference type="InterPro" id="IPR036034">
    <property type="entry name" value="PDZ_sf"/>
</dbReference>
<evidence type="ECO:0000256" key="1">
    <source>
        <dbReference type="SAM" id="SignalP"/>
    </source>
</evidence>
<dbReference type="Proteomes" id="UP000315377">
    <property type="component" value="Chromosome"/>
</dbReference>
<dbReference type="Gene3D" id="3.30.750.44">
    <property type="match status" value="1"/>
</dbReference>
<dbReference type="GO" id="GO:0030288">
    <property type="term" value="C:outer membrane-bounded periplasmic space"/>
    <property type="evidence" value="ECO:0007669"/>
    <property type="project" value="TreeGrafter"/>
</dbReference>
<evidence type="ECO:0000313" key="3">
    <source>
        <dbReference type="EMBL" id="MCY9608346.1"/>
    </source>
</evidence>
<evidence type="ECO:0000313" key="5">
    <source>
        <dbReference type="Proteomes" id="UP000315377"/>
    </source>
</evidence>
<dbReference type="Pfam" id="PF03572">
    <property type="entry name" value="Peptidase_S41"/>
    <property type="match status" value="1"/>
</dbReference>
<dbReference type="GO" id="GO:0007165">
    <property type="term" value="P:signal transduction"/>
    <property type="evidence" value="ECO:0007669"/>
    <property type="project" value="TreeGrafter"/>
</dbReference>
<dbReference type="PANTHER" id="PTHR32060:SF30">
    <property type="entry name" value="CARBOXY-TERMINAL PROCESSING PROTEASE CTPA"/>
    <property type="match status" value="1"/>
</dbReference>
<dbReference type="GeneID" id="76998154"/>
<feature type="chain" id="PRO_5042937313" evidence="1">
    <location>
        <begin position="24"/>
        <end position="607"/>
    </location>
</feature>
<dbReference type="Gene3D" id="2.30.42.10">
    <property type="match status" value="1"/>
</dbReference>
<dbReference type="Proteomes" id="UP001209276">
    <property type="component" value="Unassembled WGS sequence"/>
</dbReference>
<protein>
    <submittedName>
        <fullName evidence="3">S41 family peptidase</fullName>
    </submittedName>
</protein>
<dbReference type="InterPro" id="IPR029045">
    <property type="entry name" value="ClpP/crotonase-like_dom_sf"/>
</dbReference>
<name>A0AAP9DZR7_PANTH</name>
<keyword evidence="6" id="KW-1185">Reference proteome</keyword>
<dbReference type="AlphaFoldDB" id="A0AAP9DZR7"/>
<gene>
    <name evidence="4" type="ORF">FLT43_19520</name>
    <name evidence="3" type="ORF">M5W83_14450</name>
</gene>
<evidence type="ECO:0000313" key="4">
    <source>
        <dbReference type="EMBL" id="QDM45421.1"/>
    </source>
</evidence>
<feature type="domain" description="Tail specific protease" evidence="2">
    <location>
        <begin position="412"/>
        <end position="578"/>
    </location>
</feature>
<dbReference type="InterPro" id="IPR005151">
    <property type="entry name" value="Tail-specific_protease"/>
</dbReference>
<dbReference type="GO" id="GO:0006508">
    <property type="term" value="P:proteolysis"/>
    <property type="evidence" value="ECO:0007669"/>
    <property type="project" value="InterPro"/>
</dbReference>
<reference evidence="3 6" key="2">
    <citation type="submission" date="2022-05" db="EMBL/GenBank/DDBJ databases">
        <title>Genome Sequencing of Bee-Associated Microbes.</title>
        <authorList>
            <person name="Dunlap C."/>
        </authorList>
    </citation>
    <scope>NUCLEOTIDE SEQUENCE [LARGE SCALE GENOMIC DNA]</scope>
    <source>
        <strain evidence="3 6">NRRL B-14613</strain>
    </source>
</reference>
<reference evidence="4 5" key="1">
    <citation type="submission" date="2019-07" db="EMBL/GenBank/DDBJ databases">
        <title>Paenibacillus thiaminolyticus NRRL B-4156.</title>
        <authorList>
            <person name="Hehnly C."/>
            <person name="Zhang L."/>
        </authorList>
    </citation>
    <scope>NUCLEOTIDE SEQUENCE [LARGE SCALE GENOMIC DNA]</scope>
    <source>
        <strain evidence="4 5">NRRL B-4156</strain>
    </source>
</reference>
<dbReference type="Gene3D" id="3.90.226.10">
    <property type="entry name" value="2-enoyl-CoA Hydratase, Chain A, domain 1"/>
    <property type="match status" value="1"/>
</dbReference>
<feature type="signal peptide" evidence="1">
    <location>
        <begin position="1"/>
        <end position="23"/>
    </location>
</feature>
<accession>A0AAP9DZR7</accession>
<dbReference type="PANTHER" id="PTHR32060">
    <property type="entry name" value="TAIL-SPECIFIC PROTEASE"/>
    <property type="match status" value="1"/>
</dbReference>